<dbReference type="Pfam" id="PF00934">
    <property type="entry name" value="PE"/>
    <property type="match status" value="1"/>
</dbReference>
<feature type="domain" description="PE" evidence="1">
    <location>
        <begin position="4"/>
        <end position="94"/>
    </location>
</feature>
<protein>
    <recommendedName>
        <fullName evidence="1">PE domain-containing protein</fullName>
    </recommendedName>
</protein>
<dbReference type="SUPFAM" id="SSF140459">
    <property type="entry name" value="PE/PPE dimer-like"/>
    <property type="match status" value="1"/>
</dbReference>
<dbReference type="Gene3D" id="1.10.287.850">
    <property type="entry name" value="HP0062-like domain"/>
    <property type="match status" value="1"/>
</dbReference>
<name>A0A1X0DUP1_MYCHE</name>
<evidence type="ECO:0000259" key="1">
    <source>
        <dbReference type="Pfam" id="PF00934"/>
    </source>
</evidence>
<dbReference type="EMBL" id="MVHR01000003">
    <property type="protein sequence ID" value="ORA76076.1"/>
    <property type="molecule type" value="Genomic_DNA"/>
</dbReference>
<gene>
    <name evidence="2" type="ORF">BST25_02615</name>
</gene>
<dbReference type="STRING" id="53376.BST25_02615"/>
<evidence type="ECO:0000313" key="2">
    <source>
        <dbReference type="EMBL" id="ORA76076.1"/>
    </source>
</evidence>
<accession>A0A1X0DUP1</accession>
<reference evidence="2 3" key="1">
    <citation type="submission" date="2017-02" db="EMBL/GenBank/DDBJ databases">
        <title>The new phylogeny of genus Mycobacterium.</title>
        <authorList>
            <person name="Tortoli E."/>
            <person name="Trovato A."/>
            <person name="Cirillo D.M."/>
        </authorList>
    </citation>
    <scope>NUCLEOTIDE SEQUENCE [LARGE SCALE GENOMIC DNA]</scope>
    <source>
        <strain evidence="2 3">DSM 44471</strain>
    </source>
</reference>
<comment type="caution">
    <text evidence="2">The sequence shown here is derived from an EMBL/GenBank/DDBJ whole genome shotgun (WGS) entry which is preliminary data.</text>
</comment>
<sequence>MSFVITTPETVTTAAGNLADIGTTLGQAITVASGPTTEIVTGAADEVSIAISRLFSQYGQEFQALGARTAAFHDDFVRLLNGGAAAYLSTEIANAQQSLANPAAPGAGAVGAAAGPYQTLFANTATNLQSLGNAWVADPFPVLRQVVANQQVYGRTVATALATGIQNLPAELANLPTTFQAGMQRLSAFNPGALLQRFVNQQIGYAQTITTSLQLAGQGFATTLPVFQTDVGMAYHALATGDYNGAVNDLAQGFKNLFVTGIDASNSSDIKPVGPAGDLLPILTIPGQLAQNLTGLFPTGSIPAQLAQNYANVIDVLTNPEVSVTPTLQVHQTPPIELDAFFGLPSSLGFSAIGPPLAGLDALATSATTFVQAVQTGNGVGALTAIVDAPAVVANGFLNGETHVTMTMTMDVDHLAIPVTMNVPFDGILVAPHPITATVDLGAAGIGVPVDVTLGGTPFSGLLPGLVNYLPQQLANAITPVG</sequence>
<dbReference type="InterPro" id="IPR038332">
    <property type="entry name" value="PPE_sf"/>
</dbReference>
<evidence type="ECO:0000313" key="3">
    <source>
        <dbReference type="Proteomes" id="UP000192566"/>
    </source>
</evidence>
<dbReference type="Proteomes" id="UP000192566">
    <property type="component" value="Unassembled WGS sequence"/>
</dbReference>
<organism evidence="2 3">
    <name type="scientific">Mycobacterium heidelbergense</name>
    <dbReference type="NCBI Taxonomy" id="53376"/>
    <lineage>
        <taxon>Bacteria</taxon>
        <taxon>Bacillati</taxon>
        <taxon>Actinomycetota</taxon>
        <taxon>Actinomycetes</taxon>
        <taxon>Mycobacteriales</taxon>
        <taxon>Mycobacteriaceae</taxon>
        <taxon>Mycobacterium</taxon>
        <taxon>Mycobacterium simiae complex</taxon>
    </lineage>
</organism>
<keyword evidence="3" id="KW-1185">Reference proteome</keyword>
<proteinExistence type="predicted"/>
<dbReference type="OrthoDB" id="4740140at2"/>
<dbReference type="AlphaFoldDB" id="A0A1X0DUP1"/>
<dbReference type="InterPro" id="IPR000084">
    <property type="entry name" value="PE-PGRS_N"/>
</dbReference>